<dbReference type="PANTHER" id="PTHR33057:SF17">
    <property type="entry name" value="TRANSCRIPTION REPRESSOR OFP8"/>
    <property type="match status" value="1"/>
</dbReference>
<sequence>MGSHELVCAIVEYAALSVYETVKQFHFQRKHHIPSPIPKPPLQVPGFHCRRNSFQSLPSKCRAASAIEPLSRSGPISIPKAPEDGASAFTVGDVLKGRLYRLAASLSSPLKNHARHPGSTGDTGATMKRRNETDTLFSSKSFVSSSFGSRQQWRLARWRSSRRKSRSEVGVLPMDSEDGNGIQGSFTVVKKSSDPYGDFRKSMEEKIMEKQIFGA</sequence>
<comment type="subcellular location">
    <subcellularLocation>
        <location evidence="1">Nucleus</location>
    </subcellularLocation>
</comment>
<dbReference type="Proteomes" id="UP001346149">
    <property type="component" value="Unassembled WGS sequence"/>
</dbReference>
<dbReference type="AlphaFoldDB" id="A0AAN7M2Z5"/>
<dbReference type="GO" id="GO:0045892">
    <property type="term" value="P:negative regulation of DNA-templated transcription"/>
    <property type="evidence" value="ECO:0007669"/>
    <property type="project" value="UniProtKB-UniRule"/>
</dbReference>
<organism evidence="2 3">
    <name type="scientific">Trapa natans</name>
    <name type="common">Water chestnut</name>
    <dbReference type="NCBI Taxonomy" id="22666"/>
    <lineage>
        <taxon>Eukaryota</taxon>
        <taxon>Viridiplantae</taxon>
        <taxon>Streptophyta</taxon>
        <taxon>Embryophyta</taxon>
        <taxon>Tracheophyta</taxon>
        <taxon>Spermatophyta</taxon>
        <taxon>Magnoliopsida</taxon>
        <taxon>eudicotyledons</taxon>
        <taxon>Gunneridae</taxon>
        <taxon>Pentapetalae</taxon>
        <taxon>rosids</taxon>
        <taxon>malvids</taxon>
        <taxon>Myrtales</taxon>
        <taxon>Lythraceae</taxon>
        <taxon>Trapa</taxon>
    </lineage>
</organism>
<reference evidence="2 3" key="1">
    <citation type="journal article" date="2023" name="Hortic Res">
        <title>Pangenome of water caltrop reveals structural variations and asymmetric subgenome divergence after allopolyploidization.</title>
        <authorList>
            <person name="Zhang X."/>
            <person name="Chen Y."/>
            <person name="Wang L."/>
            <person name="Yuan Y."/>
            <person name="Fang M."/>
            <person name="Shi L."/>
            <person name="Lu R."/>
            <person name="Comes H.P."/>
            <person name="Ma Y."/>
            <person name="Chen Y."/>
            <person name="Huang G."/>
            <person name="Zhou Y."/>
            <person name="Zheng Z."/>
            <person name="Qiu Y."/>
        </authorList>
    </citation>
    <scope>NUCLEOTIDE SEQUENCE [LARGE SCALE GENOMIC DNA]</scope>
    <source>
        <strain evidence="2">F231</strain>
    </source>
</reference>
<evidence type="ECO:0000313" key="3">
    <source>
        <dbReference type="Proteomes" id="UP001346149"/>
    </source>
</evidence>
<comment type="function">
    <text evidence="1">Transcriptional repressor that regulates multiple aspects of plant growth and development.</text>
</comment>
<protein>
    <recommendedName>
        <fullName evidence="1">Transcription repressor</fullName>
    </recommendedName>
    <alternativeName>
        <fullName evidence="1">Ovate family protein</fullName>
    </alternativeName>
</protein>
<keyword evidence="1" id="KW-0804">Transcription</keyword>
<dbReference type="GO" id="GO:0005634">
    <property type="term" value="C:nucleus"/>
    <property type="evidence" value="ECO:0007669"/>
    <property type="project" value="UniProtKB-SubCell"/>
</dbReference>
<keyword evidence="3" id="KW-1185">Reference proteome</keyword>
<evidence type="ECO:0000256" key="1">
    <source>
        <dbReference type="RuleBase" id="RU367028"/>
    </source>
</evidence>
<dbReference type="EMBL" id="JAXQNO010000009">
    <property type="protein sequence ID" value="KAK4790927.1"/>
    <property type="molecule type" value="Genomic_DNA"/>
</dbReference>
<dbReference type="InterPro" id="IPR038933">
    <property type="entry name" value="Ovate"/>
</dbReference>
<keyword evidence="1" id="KW-0539">Nucleus</keyword>
<dbReference type="PANTHER" id="PTHR33057">
    <property type="entry name" value="TRANSCRIPTION REPRESSOR OFP7-RELATED"/>
    <property type="match status" value="1"/>
</dbReference>
<keyword evidence="1" id="KW-0678">Repressor</keyword>
<name>A0AAN7M2Z5_TRANT</name>
<evidence type="ECO:0000313" key="2">
    <source>
        <dbReference type="EMBL" id="KAK4790927.1"/>
    </source>
</evidence>
<keyword evidence="1" id="KW-0805">Transcription regulation</keyword>
<comment type="caution">
    <text evidence="2">The sequence shown here is derived from an EMBL/GenBank/DDBJ whole genome shotgun (WGS) entry which is preliminary data.</text>
</comment>
<proteinExistence type="predicted"/>
<gene>
    <name evidence="2" type="ORF">SAY86_031340</name>
</gene>
<accession>A0AAN7M2Z5</accession>